<dbReference type="EMBL" id="ACEO02000004">
    <property type="protein sequence ID" value="EFC52455.1"/>
    <property type="molecule type" value="Genomic_DNA"/>
</dbReference>
<accession>A0A9W5IRK0</accession>
<sequence length="67" mass="7827">MGFPYVNDVLMRLILLETAMRWHIFVRQIKSCKKITLKHVLPMLASSRCDIMPCILHKLKDRASCVL</sequence>
<dbReference type="AlphaFoldDB" id="A0A9W5IRK0"/>
<evidence type="ECO:0000313" key="2">
    <source>
        <dbReference type="Proteomes" id="UP000004621"/>
    </source>
</evidence>
<gene>
    <name evidence="1" type="ORF">NEISUBOT_04201</name>
</gene>
<dbReference type="Proteomes" id="UP000004621">
    <property type="component" value="Unassembled WGS sequence"/>
</dbReference>
<reference evidence="1 2" key="1">
    <citation type="submission" date="2010-01" db="EMBL/GenBank/DDBJ databases">
        <authorList>
            <person name="Weinstock G."/>
            <person name="Sodergren E."/>
            <person name="Clifton S."/>
            <person name="Fulton L."/>
            <person name="Fulton B."/>
            <person name="Courtney L."/>
            <person name="Fronick C."/>
            <person name="Harrison M."/>
            <person name="Strong C."/>
            <person name="Farmer C."/>
            <person name="Delahaunty K."/>
            <person name="Markovic C."/>
            <person name="Hall O."/>
            <person name="Minx P."/>
            <person name="Tomlinson C."/>
            <person name="Mitreva M."/>
            <person name="Nelson J."/>
            <person name="Hou S."/>
            <person name="Wollam A."/>
            <person name="Pepin K.H."/>
            <person name="Johnson M."/>
            <person name="Bhonagiri V."/>
            <person name="Nash W.E."/>
            <person name="Warren W."/>
            <person name="Chinwalla A."/>
            <person name="Mardis E.R."/>
            <person name="Wilson R.K."/>
        </authorList>
    </citation>
    <scope>NUCLEOTIDE SEQUENCE [LARGE SCALE GENOMIC DNA]</scope>
    <source>
        <strain evidence="1 2">NJ9703</strain>
    </source>
</reference>
<comment type="caution">
    <text evidence="1">The sequence shown here is derived from an EMBL/GenBank/DDBJ whole genome shotgun (WGS) entry which is preliminary data.</text>
</comment>
<protein>
    <submittedName>
        <fullName evidence="1">Uncharacterized protein</fullName>
    </submittedName>
</protein>
<evidence type="ECO:0000313" key="1">
    <source>
        <dbReference type="EMBL" id="EFC52455.1"/>
    </source>
</evidence>
<proteinExistence type="predicted"/>
<organism evidence="1 2">
    <name type="scientific">Neisseria subflava NJ9703</name>
    <dbReference type="NCBI Taxonomy" id="546268"/>
    <lineage>
        <taxon>Bacteria</taxon>
        <taxon>Pseudomonadati</taxon>
        <taxon>Pseudomonadota</taxon>
        <taxon>Betaproteobacteria</taxon>
        <taxon>Neisseriales</taxon>
        <taxon>Neisseriaceae</taxon>
        <taxon>Neisseria</taxon>
    </lineage>
</organism>
<name>A0A9W5IRK0_NEISU</name>